<evidence type="ECO:0000259" key="3">
    <source>
        <dbReference type="Pfam" id="PF06744"/>
    </source>
</evidence>
<dbReference type="EMBL" id="JBHSOG010000051">
    <property type="protein sequence ID" value="MFC5770508.1"/>
    <property type="molecule type" value="Genomic_DNA"/>
</dbReference>
<name>A0ABW1AU28_9RHOO</name>
<comment type="caution">
    <text evidence="6">The sequence shown here is derived from an EMBL/GenBank/DDBJ whole genome shotgun (WGS) entry which is preliminary data.</text>
</comment>
<dbReference type="SUPFAM" id="SSF52540">
    <property type="entry name" value="P-loop containing nucleoside triphosphate hydrolases"/>
    <property type="match status" value="1"/>
</dbReference>
<keyword evidence="1" id="KW-0175">Coiled coil</keyword>
<feature type="transmembrane region" description="Helical" evidence="2">
    <location>
        <begin position="12"/>
        <end position="35"/>
    </location>
</feature>
<protein>
    <submittedName>
        <fullName evidence="6">Type VI secretion system membrane subunit TssM</fullName>
    </submittedName>
</protein>
<feature type="domain" description="Type VI secretion system component TssM1 N-terminal" evidence="5">
    <location>
        <begin position="260"/>
        <end position="533"/>
    </location>
</feature>
<evidence type="ECO:0000259" key="4">
    <source>
        <dbReference type="Pfam" id="PF06761"/>
    </source>
</evidence>
<evidence type="ECO:0000313" key="7">
    <source>
        <dbReference type="Proteomes" id="UP001595974"/>
    </source>
</evidence>
<dbReference type="Pfam" id="PF14331">
    <property type="entry name" value="IcmF-related_N"/>
    <property type="match status" value="1"/>
</dbReference>
<feature type="coiled-coil region" evidence="1">
    <location>
        <begin position="898"/>
        <end position="925"/>
    </location>
</feature>
<feature type="transmembrane region" description="Helical" evidence="2">
    <location>
        <begin position="69"/>
        <end position="86"/>
    </location>
</feature>
<gene>
    <name evidence="6" type="primary">tssM</name>
    <name evidence="6" type="ORF">ACFPTN_14085</name>
</gene>
<keyword evidence="2" id="KW-1133">Transmembrane helix</keyword>
<accession>A0ABW1AU28</accession>
<feature type="transmembrane region" description="Helical" evidence="2">
    <location>
        <begin position="98"/>
        <end position="117"/>
    </location>
</feature>
<evidence type="ECO:0000313" key="6">
    <source>
        <dbReference type="EMBL" id="MFC5770508.1"/>
    </source>
</evidence>
<dbReference type="InterPro" id="IPR027417">
    <property type="entry name" value="P-loop_NTPase"/>
</dbReference>
<dbReference type="InterPro" id="IPR053156">
    <property type="entry name" value="T6SS_TssM-like"/>
</dbReference>
<evidence type="ECO:0000256" key="2">
    <source>
        <dbReference type="SAM" id="Phobius"/>
    </source>
</evidence>
<dbReference type="InterPro" id="IPR010623">
    <property type="entry name" value="IcmF_C"/>
</dbReference>
<keyword evidence="2" id="KW-0812">Transmembrane</keyword>
<dbReference type="PANTHER" id="PTHR36153">
    <property type="entry name" value="INNER MEMBRANE PROTEIN-RELATED"/>
    <property type="match status" value="1"/>
</dbReference>
<sequence>MKKIIGFFTSTYFLAVFGLLVVGLSIWFVGPLLAFDTLRPLASVGMRVTVIVLLLCLAVLVLKRLPVTALGLVALSILVWHGGPLFKVDGTAPLASELARILAICVLVVPYLVWGLINLGRTIQRHPDWFRKMFGIAPNHADKTLAETEIKALGGIVDQALARLKQMRTSARGLARLLEGRRYLHELPWYMIIGNPGAGKTSALLNAGLKLPLPEQMDRASQGREPAGTQHCVWWLTNEAVLIDTAGHYAHHESCGDAAKSRAEWAGFLGLLRKHRPRAPVNGAIVAINIAEFLGKTAAERAKLAADMRGRVMDLRESLGIRFPVYVVFTKMDLMAGFEAYFSTLTAEGRGQPWGFALPYGKEATGPGESGLKAWCAEALEALALRLDAGLTTRLRDEFDPERRRQLSLLPQEFEALIEPLSEILEAIFRDSRYDGTQASSTLRGVYFTSAAQAPASLIANPATLWQRLSRAFAGKRPEEQNALAGLAAAVGNRSYFLHDLFHRLIFREAHLVRPNLRWETRFRLLRLAGHALAILLCAWLLSGIWVSSRNNAGYLAQAADNAQTLSTRMEQYVARPDNARVPRILSDVQNVPASPGLDLVSPATSWRFGLYTPTAILEASSAAYAALEDRLLLPFVVRRMETALAETIRRGDEARAYETLRAYLLLNDKDRYVARDVAAWTRRDWEAGRGGETFDGNPEVLRHIQALLNGSRVVQSPLARNEALIREARAYLESKPSTTRVYERLKNRMAADAPEDFTLLLAVGPQAGTIFSLKSGASLDRGIGGMFTYAGYHELFNKRLPELLQFVHEDDTWVMGRRVATFQTSAAEAASAFAGDSPLADEIRRLYLVEYASQWEAFLGDIQTIRGETRAFDLQVLRTLAAPDSPLTRLVKAAVRETTLSRRIAAEKSLLERAQEELDRKAGAAAGSLGIRSEVRLERKLVDSRFAALREIVTGEADAGADEPSAGQKGGLEAVNSLINDYYTQLVVADNTLLANGIPLASDAGARLRQEAAKLPAPFRGVLYDLVTEGNRKINAGVGEILISQAEVSLGEYCRKAIEGKFPFAASEQDVDADDFSRLFSAGGLMDAFFEKNLKAYVDTTTTPWRYKQDAPGMPPVAGPPLDAFARAQVIRDAFFREPGGKRMAWKADIRIAEMDPMITALTLDIDGQVQRYAHGPVAPWNVFWPGPKGGAQAGITADPRIRYDTSSLTAQGPWALFRLLEMGAVQATANAGRINVDYDLDGRRVRLDVLGASHGNPLTADLLRGFKCPGRSI</sequence>
<keyword evidence="2" id="KW-0472">Membrane</keyword>
<dbReference type="InterPro" id="IPR025743">
    <property type="entry name" value="TssM1_N"/>
</dbReference>
<reference evidence="7" key="1">
    <citation type="journal article" date="2019" name="Int. J. Syst. Evol. Microbiol.">
        <title>The Global Catalogue of Microorganisms (GCM) 10K type strain sequencing project: providing services to taxonomists for standard genome sequencing and annotation.</title>
        <authorList>
            <consortium name="The Broad Institute Genomics Platform"/>
            <consortium name="The Broad Institute Genome Sequencing Center for Infectious Disease"/>
            <person name="Wu L."/>
            <person name="Ma J."/>
        </authorList>
    </citation>
    <scope>NUCLEOTIDE SEQUENCE [LARGE SCALE GENOMIC DNA]</scope>
    <source>
        <strain evidence="7">SHR3</strain>
    </source>
</reference>
<dbReference type="NCBIfam" id="TIGR03348">
    <property type="entry name" value="VI_IcmF"/>
    <property type="match status" value="1"/>
</dbReference>
<dbReference type="Proteomes" id="UP001595974">
    <property type="component" value="Unassembled WGS sequence"/>
</dbReference>
<dbReference type="InterPro" id="IPR009612">
    <property type="entry name" value="IcmF-rel"/>
</dbReference>
<keyword evidence="7" id="KW-1185">Reference proteome</keyword>
<dbReference type="InterPro" id="IPR017731">
    <property type="entry name" value="TssM1-like"/>
</dbReference>
<feature type="transmembrane region" description="Helical" evidence="2">
    <location>
        <begin position="41"/>
        <end position="62"/>
    </location>
</feature>
<proteinExistence type="predicted"/>
<evidence type="ECO:0000256" key="1">
    <source>
        <dbReference type="SAM" id="Coils"/>
    </source>
</evidence>
<evidence type="ECO:0000259" key="5">
    <source>
        <dbReference type="Pfam" id="PF14331"/>
    </source>
</evidence>
<dbReference type="PANTHER" id="PTHR36153:SF1">
    <property type="entry name" value="TYPE VI SECRETION SYSTEM COMPONENT TSSM1"/>
    <property type="match status" value="1"/>
</dbReference>
<organism evidence="6 7">
    <name type="scientific">Thauera sinica</name>
    <dbReference type="NCBI Taxonomy" id="2665146"/>
    <lineage>
        <taxon>Bacteria</taxon>
        <taxon>Pseudomonadati</taxon>
        <taxon>Pseudomonadota</taxon>
        <taxon>Betaproteobacteria</taxon>
        <taxon>Rhodocyclales</taxon>
        <taxon>Zoogloeaceae</taxon>
        <taxon>Thauera</taxon>
    </lineage>
</organism>
<feature type="transmembrane region" description="Helical" evidence="2">
    <location>
        <begin position="525"/>
        <end position="547"/>
    </location>
</feature>
<dbReference type="Pfam" id="PF06761">
    <property type="entry name" value="IcmF-related"/>
    <property type="match status" value="1"/>
</dbReference>
<feature type="domain" description="IcmF-related" evidence="4">
    <location>
        <begin position="586"/>
        <end position="900"/>
    </location>
</feature>
<dbReference type="Pfam" id="PF06744">
    <property type="entry name" value="IcmF_C"/>
    <property type="match status" value="1"/>
</dbReference>
<dbReference type="RefSeq" id="WP_198363295.1">
    <property type="nucleotide sequence ID" value="NZ_JBHSOG010000051.1"/>
</dbReference>
<feature type="domain" description="Type VI secretion system IcmF C-terminal" evidence="3">
    <location>
        <begin position="1150"/>
        <end position="1251"/>
    </location>
</feature>
<dbReference type="Gene3D" id="3.40.50.300">
    <property type="entry name" value="P-loop containing nucleotide triphosphate hydrolases"/>
    <property type="match status" value="1"/>
</dbReference>